<accession>A0A0A0HVZ2</accession>
<evidence type="ECO:0000313" key="2">
    <source>
        <dbReference type="EMBL" id="KGM92568.1"/>
    </source>
</evidence>
<proteinExistence type="predicted"/>
<dbReference type="EMBL" id="KN275958">
    <property type="protein sequence ID" value="KGM92568.1"/>
    <property type="molecule type" value="Genomic_DNA"/>
</dbReference>
<feature type="transmembrane region" description="Helical" evidence="1">
    <location>
        <begin position="176"/>
        <end position="200"/>
    </location>
</feature>
<keyword evidence="1" id="KW-0812">Transmembrane</keyword>
<dbReference type="VEuPathDB" id="FungiDB:PADG_11398"/>
<keyword evidence="1" id="KW-0472">Membrane</keyword>
<dbReference type="RefSeq" id="XP_010757948.1">
    <property type="nucleotide sequence ID" value="XM_010759646.1"/>
</dbReference>
<name>A0A0A0HVZ2_PARBD</name>
<dbReference type="OrthoDB" id="2906425at2759"/>
<reference evidence="2 3" key="1">
    <citation type="journal article" date="2011" name="PLoS Genet.">
        <title>Comparative genomic analysis of human fungal pathogens causing paracoccidioidomycosis.</title>
        <authorList>
            <person name="Desjardins C.A."/>
            <person name="Champion M.D."/>
            <person name="Holder J.W."/>
            <person name="Muszewska A."/>
            <person name="Goldberg J."/>
            <person name="Bailao A.M."/>
            <person name="Brigido M.M."/>
            <person name="Ferreira M.E."/>
            <person name="Garcia A.M."/>
            <person name="Grynberg M."/>
            <person name="Gujja S."/>
            <person name="Heiman D.I."/>
            <person name="Henn M.R."/>
            <person name="Kodira C.D."/>
            <person name="Leon-Narvaez H."/>
            <person name="Longo L.V."/>
            <person name="Ma L.J."/>
            <person name="Malavazi I."/>
            <person name="Matsuo A.L."/>
            <person name="Morais F.V."/>
            <person name="Pereira M."/>
            <person name="Rodriguez-Brito S."/>
            <person name="Sakthikumar S."/>
            <person name="Salem-Izacc S.M."/>
            <person name="Sykes S.M."/>
            <person name="Teixeira M.M."/>
            <person name="Vallejo M.C."/>
            <person name="Walter M.E."/>
            <person name="Yandava C."/>
            <person name="Young S."/>
            <person name="Zeng Q."/>
            <person name="Zucker J."/>
            <person name="Felipe M.S."/>
            <person name="Goldman G.H."/>
            <person name="Haas B.J."/>
            <person name="McEwen J.G."/>
            <person name="Nino-Vega G."/>
            <person name="Puccia R."/>
            <person name="San-Blas G."/>
            <person name="Soares C.M."/>
            <person name="Birren B.W."/>
            <person name="Cuomo C.A."/>
        </authorList>
    </citation>
    <scope>NUCLEOTIDE SEQUENCE [LARGE SCALE GENOMIC DNA]</scope>
    <source>
        <strain evidence="2 3">Pb18</strain>
    </source>
</reference>
<evidence type="ECO:0000256" key="1">
    <source>
        <dbReference type="SAM" id="Phobius"/>
    </source>
</evidence>
<evidence type="ECO:0000313" key="3">
    <source>
        <dbReference type="Proteomes" id="UP000001628"/>
    </source>
</evidence>
<dbReference type="AlphaFoldDB" id="A0A0A0HVZ2"/>
<keyword evidence="3" id="KW-1185">Reference proteome</keyword>
<organism evidence="2 3">
    <name type="scientific">Paracoccidioides brasiliensis (strain Pb18)</name>
    <dbReference type="NCBI Taxonomy" id="502780"/>
    <lineage>
        <taxon>Eukaryota</taxon>
        <taxon>Fungi</taxon>
        <taxon>Dikarya</taxon>
        <taxon>Ascomycota</taxon>
        <taxon>Pezizomycotina</taxon>
        <taxon>Eurotiomycetes</taxon>
        <taxon>Eurotiomycetidae</taxon>
        <taxon>Onygenales</taxon>
        <taxon>Ajellomycetaceae</taxon>
        <taxon>Paracoccidioides</taxon>
    </lineage>
</organism>
<dbReference type="Proteomes" id="UP000001628">
    <property type="component" value="Unassembled WGS sequence"/>
</dbReference>
<sequence length="214" mass="24063">MFYTAKRSPRTSNYVESGTNGCCSNPVKKRGVFDNSVKVSTIQRKGVRIVFAPDPTSWKKLPAMRLRLDHLNPTIRPSSPSLPSTNLVSTFYGTYHVCDVNGHPSICISNGPGSSVSNMNAPPVLDLTDLRAKYQGWLLTTRMEGDFAGKCLQTMSINHLHQFSINFRNYIVQIQFISNSILILSAAYSLETVMIVRLTLRMIMQNNKHLIRHM</sequence>
<dbReference type="eggNOG" id="ENOG502SRAY">
    <property type="taxonomic scope" value="Eukaryota"/>
</dbReference>
<protein>
    <submittedName>
        <fullName evidence="2">Uncharacterized protein</fullName>
    </submittedName>
</protein>
<dbReference type="KEGG" id="pbn:PADG_11398"/>
<gene>
    <name evidence="2" type="ORF">PADG_11398</name>
</gene>
<dbReference type="GeneID" id="22587295"/>
<keyword evidence="1" id="KW-1133">Transmembrane helix</keyword>
<dbReference type="HOGENOM" id="CLU_1289296_0_0_1"/>
<dbReference type="STRING" id="502780.A0A0A0HVZ2"/>
<dbReference type="InParanoid" id="A0A0A0HVZ2"/>